<reference evidence="9 10" key="1">
    <citation type="submission" date="2013-12" db="EMBL/GenBank/DDBJ databases">
        <authorList>
            <consortium name="DOE Joint Genome Institute"/>
            <person name="Eisen J."/>
            <person name="Huntemann M."/>
            <person name="Han J."/>
            <person name="Chen A."/>
            <person name="Kyrpides N."/>
            <person name="Mavromatis K."/>
            <person name="Markowitz V."/>
            <person name="Palaniappan K."/>
            <person name="Ivanova N."/>
            <person name="Schaumberg A."/>
            <person name="Pati A."/>
            <person name="Liolios K."/>
            <person name="Nordberg H.P."/>
            <person name="Cantor M.N."/>
            <person name="Hua S.X."/>
            <person name="Woyke T."/>
        </authorList>
    </citation>
    <scope>NUCLEOTIDE SEQUENCE [LARGE SCALE GENOMIC DNA]</scope>
    <source>
        <strain evidence="10">DSM 19437</strain>
    </source>
</reference>
<dbReference type="Gene3D" id="2.170.130.10">
    <property type="entry name" value="TonB-dependent receptor, plug domain"/>
    <property type="match status" value="1"/>
</dbReference>
<dbReference type="FunFam" id="2.170.130.10:FF:000003">
    <property type="entry name" value="SusC/RagA family TonB-linked outer membrane protein"/>
    <property type="match status" value="1"/>
</dbReference>
<dbReference type="InterPro" id="IPR037066">
    <property type="entry name" value="Plug_dom_sf"/>
</dbReference>
<keyword evidence="3 7" id="KW-1134">Transmembrane beta strand</keyword>
<dbReference type="eggNOG" id="COG1629">
    <property type="taxonomic scope" value="Bacteria"/>
</dbReference>
<evidence type="ECO:0000256" key="6">
    <source>
        <dbReference type="ARBA" id="ARBA00023237"/>
    </source>
</evidence>
<dbReference type="InterPro" id="IPR023996">
    <property type="entry name" value="TonB-dep_OMP_SusC/RagA"/>
</dbReference>
<dbReference type="Gene3D" id="2.40.170.20">
    <property type="entry name" value="TonB-dependent receptor, beta-barrel domain"/>
    <property type="match status" value="1"/>
</dbReference>
<keyword evidence="6 7" id="KW-0998">Cell outer membrane</keyword>
<dbReference type="InterPro" id="IPR039426">
    <property type="entry name" value="TonB-dep_rcpt-like"/>
</dbReference>
<dbReference type="NCBIfam" id="TIGR04056">
    <property type="entry name" value="OMP_RagA_SusC"/>
    <property type="match status" value="1"/>
</dbReference>
<gene>
    <name evidence="9" type="ORF">NIASO_15135</name>
</gene>
<keyword evidence="10" id="KW-1185">Reference proteome</keyword>
<protein>
    <submittedName>
        <fullName evidence="9">Collagen-binding protein</fullName>
    </submittedName>
</protein>
<evidence type="ECO:0000256" key="2">
    <source>
        <dbReference type="ARBA" id="ARBA00022448"/>
    </source>
</evidence>
<evidence type="ECO:0000256" key="1">
    <source>
        <dbReference type="ARBA" id="ARBA00004571"/>
    </source>
</evidence>
<dbReference type="KEGG" id="nso:NIASO_15135"/>
<evidence type="ECO:0000256" key="5">
    <source>
        <dbReference type="ARBA" id="ARBA00023136"/>
    </source>
</evidence>
<evidence type="ECO:0000256" key="7">
    <source>
        <dbReference type="PROSITE-ProRule" id="PRU01360"/>
    </source>
</evidence>
<comment type="similarity">
    <text evidence="7">Belongs to the TonB-dependent receptor family.</text>
</comment>
<dbReference type="EMBL" id="CP007035">
    <property type="protein sequence ID" value="AHF16122.1"/>
    <property type="molecule type" value="Genomic_DNA"/>
</dbReference>
<proteinExistence type="inferred from homology"/>
<dbReference type="HOGENOM" id="CLU_004317_1_1_10"/>
<accession>W0EZD2</accession>
<evidence type="ECO:0000256" key="4">
    <source>
        <dbReference type="ARBA" id="ARBA00022692"/>
    </source>
</evidence>
<organism evidence="9 10">
    <name type="scientific">Niabella soli DSM 19437</name>
    <dbReference type="NCBI Taxonomy" id="929713"/>
    <lineage>
        <taxon>Bacteria</taxon>
        <taxon>Pseudomonadati</taxon>
        <taxon>Bacteroidota</taxon>
        <taxon>Chitinophagia</taxon>
        <taxon>Chitinophagales</taxon>
        <taxon>Chitinophagaceae</taxon>
        <taxon>Niabella</taxon>
    </lineage>
</organism>
<name>W0EZD2_9BACT</name>
<dbReference type="STRING" id="929713.NIASO_15135"/>
<dbReference type="RefSeq" id="WP_008586824.1">
    <property type="nucleotide sequence ID" value="NZ_CP007035.1"/>
</dbReference>
<dbReference type="AlphaFoldDB" id="W0EZD2"/>
<dbReference type="InterPro" id="IPR023997">
    <property type="entry name" value="TonB-dep_OMP_SusC/RagA_CS"/>
</dbReference>
<keyword evidence="9" id="KW-0176">Collagen</keyword>
<feature type="domain" description="TonB-dependent receptor plug" evidence="8">
    <location>
        <begin position="145"/>
        <end position="252"/>
    </location>
</feature>
<comment type="subcellular location">
    <subcellularLocation>
        <location evidence="1 7">Cell outer membrane</location>
        <topology evidence="1 7">Multi-pass membrane protein</topology>
    </subcellularLocation>
</comment>
<dbReference type="Pfam" id="PF13715">
    <property type="entry name" value="CarbopepD_reg_2"/>
    <property type="match status" value="1"/>
</dbReference>
<dbReference type="PROSITE" id="PS52016">
    <property type="entry name" value="TONB_DEPENDENT_REC_3"/>
    <property type="match status" value="1"/>
</dbReference>
<keyword evidence="2 7" id="KW-0813">Transport</keyword>
<dbReference type="GO" id="GO:0009279">
    <property type="term" value="C:cell outer membrane"/>
    <property type="evidence" value="ECO:0007669"/>
    <property type="project" value="UniProtKB-SubCell"/>
</dbReference>
<dbReference type="Pfam" id="PF07715">
    <property type="entry name" value="Plug"/>
    <property type="match status" value="1"/>
</dbReference>
<evidence type="ECO:0000313" key="10">
    <source>
        <dbReference type="Proteomes" id="UP000003586"/>
    </source>
</evidence>
<dbReference type="InterPro" id="IPR008969">
    <property type="entry name" value="CarboxyPept-like_regulatory"/>
</dbReference>
<dbReference type="Proteomes" id="UP000003586">
    <property type="component" value="Chromosome"/>
</dbReference>
<keyword evidence="4 7" id="KW-0812">Transmembrane</keyword>
<dbReference type="InterPro" id="IPR012910">
    <property type="entry name" value="Plug_dom"/>
</dbReference>
<evidence type="ECO:0000259" key="8">
    <source>
        <dbReference type="Pfam" id="PF07715"/>
    </source>
</evidence>
<dbReference type="SUPFAM" id="SSF56935">
    <property type="entry name" value="Porins"/>
    <property type="match status" value="1"/>
</dbReference>
<keyword evidence="5 7" id="KW-0472">Membrane</keyword>
<dbReference type="InterPro" id="IPR036942">
    <property type="entry name" value="Beta-barrel_TonB_sf"/>
</dbReference>
<dbReference type="Gene3D" id="2.60.40.1120">
    <property type="entry name" value="Carboxypeptidase-like, regulatory domain"/>
    <property type="match status" value="1"/>
</dbReference>
<sequence>MLQCSNLRVPTLHAPFKSTNGLWVTKWMLTLCLFFFASLGYANPLITKHPPDKTVSGKVTDEKGAPVDGATVLLKGTSVGVTTNAEGVFTIKVPNAGGILVVSHVGFVDQEVAIGNKSNLNITLISSKSEQLTDVVVVGYGKQKKVTVTGAVAQVKGTELEKSPAVNLSNSLAGRLPGVTAMQRNGEPGGDGSTLRIRGTNTLGNSSPLVVIDGVPDRAGGLERLNPAEVETMSVLKDASAAIYGARAANGVILITTKQGKAGKPMLSYDFSRGWQQPTTIPKMSNSAQYAELMNEQKLFSDVPYAEWGDAWKAFKTTGSYTKKAGGVVNSYYTPDDLKKFADGSSPLTHPNTDWYHTVFKKWAAQQNHTLQVSGGSENVKYLASLGYLKQDAYYKNSATGYQQYDMRMNLEAKVNKYITTTFGISLREEYRHYPTESASTIFRMLLRGKPTEIAQWPNGLPGMDIENGQNPVAITTGVTGYDRNKRDYIQSNGQIDITNPWVKGLKLTLQGAVDKYIRRDKRFATPWYLYNWDKKTYEADGVTPKLTKTLRSTFTDPNLRQADEAELRVNMVGMLSYDRVIKDAHTIGIMAGIQRETRDGDNFFAYRRYFISDALDILDAGGTVSQNLGGSAFNRATLSYFGRATYNYREKYLAEFVWRYDGSYFFPVNRQFGFFPGIMAGWNISKEKFMENARFVNNLKLRASYGQMGNDQVEFNGVIPEYGFLSLYQYGTRIQNGQVVKSLQESIVPNPNFTWEVADNANLGLDGTLLNNKINFTLEVFRNQRKQILIQRLGSTPLSSGISGKLPPVNAGQLENKGFEFSVGYNGRVNEFTYQVSLNGAYTKNKVVFWDENPGVPVYQRATGHPFGTSGYSFLAYEYDGVFKDAADIAATTSKISYDAVEKNLRPGDMKFKDVNGDGKIDALDQVRLDKTRDPIYTTGFSLNMAYKSFDLSILFQGAFGGLQLLNFNETGEFGNWLDYSYNHRWSADNPSSVDPRLVSRTNTYYTSGYRQNTYWLRSNNYLRFKNFELGYNLDPNIGKQIGIKQFRVYLGGQNLVTWQKLKLWDPEGTAENGYIYPQSRILSVGARVTF</sequence>
<dbReference type="SUPFAM" id="SSF49464">
    <property type="entry name" value="Carboxypeptidase regulatory domain-like"/>
    <property type="match status" value="1"/>
</dbReference>
<dbReference type="NCBIfam" id="TIGR04057">
    <property type="entry name" value="SusC_RagA_signa"/>
    <property type="match status" value="1"/>
</dbReference>
<evidence type="ECO:0000256" key="3">
    <source>
        <dbReference type="ARBA" id="ARBA00022452"/>
    </source>
</evidence>
<evidence type="ECO:0000313" key="9">
    <source>
        <dbReference type="EMBL" id="AHF16122.1"/>
    </source>
</evidence>